<evidence type="ECO:0000313" key="1">
    <source>
        <dbReference type="EMBL" id="SFQ77766.1"/>
    </source>
</evidence>
<evidence type="ECO:0000313" key="2">
    <source>
        <dbReference type="Proteomes" id="UP000199029"/>
    </source>
</evidence>
<name>A0A1I6BA01_HYMAR</name>
<keyword evidence="2" id="KW-1185">Reference proteome</keyword>
<sequence>MEHVQSEDIGFYFLKLYAQLEILTVYTNGLGLQWHCHRMDSGSKGWNQDNLFTARNYPRIVFFHCYCQLGKVPVRLVYFPSFLVQG</sequence>
<proteinExistence type="predicted"/>
<reference evidence="2" key="1">
    <citation type="submission" date="2016-10" db="EMBL/GenBank/DDBJ databases">
        <authorList>
            <person name="Varghese N."/>
            <person name="Submissions S."/>
        </authorList>
    </citation>
    <scope>NUCLEOTIDE SEQUENCE [LARGE SCALE GENOMIC DNA]</scope>
    <source>
        <strain evidence="2">OR362-8,ATCC BAA-1266,JCM 13504</strain>
    </source>
</reference>
<dbReference type="STRING" id="1227077.SAMN04515668_4337"/>
<gene>
    <name evidence="1" type="ORF">SAMN04515668_4337</name>
</gene>
<organism evidence="1 2">
    <name type="scientific">Hymenobacter arizonensis</name>
    <name type="common">Siccationidurans arizonensis</name>
    <dbReference type="NCBI Taxonomy" id="1227077"/>
    <lineage>
        <taxon>Bacteria</taxon>
        <taxon>Pseudomonadati</taxon>
        <taxon>Bacteroidota</taxon>
        <taxon>Cytophagia</taxon>
        <taxon>Cytophagales</taxon>
        <taxon>Hymenobacteraceae</taxon>
        <taxon>Hymenobacter</taxon>
    </lineage>
</organism>
<dbReference type="AlphaFoldDB" id="A0A1I6BA01"/>
<protein>
    <submittedName>
        <fullName evidence="1">Uncharacterized protein</fullName>
    </submittedName>
</protein>
<dbReference type="EMBL" id="FOXS01000007">
    <property type="protein sequence ID" value="SFQ77766.1"/>
    <property type="molecule type" value="Genomic_DNA"/>
</dbReference>
<accession>A0A1I6BA01</accession>
<dbReference type="Proteomes" id="UP000199029">
    <property type="component" value="Unassembled WGS sequence"/>
</dbReference>